<keyword evidence="4" id="KW-1185">Reference proteome</keyword>
<proteinExistence type="predicted"/>
<dbReference type="OrthoDB" id="414181at2759"/>
<name>A0A7J6M682_PERCH</name>
<dbReference type="AlphaFoldDB" id="A0A7J6M682"/>
<accession>A0A7J6M682</accession>
<evidence type="ECO:0000313" key="4">
    <source>
        <dbReference type="Proteomes" id="UP000591131"/>
    </source>
</evidence>
<reference evidence="3 4" key="1">
    <citation type="submission" date="2020-04" db="EMBL/GenBank/DDBJ databases">
        <title>Perkinsus chesapeaki whole genome sequence.</title>
        <authorList>
            <person name="Bogema D.R."/>
        </authorList>
    </citation>
    <scope>NUCLEOTIDE SEQUENCE [LARGE SCALE GENOMIC DNA]</scope>
    <source>
        <strain evidence="3">ATCC PRA-425</strain>
    </source>
</reference>
<dbReference type="SUPFAM" id="SSF81301">
    <property type="entry name" value="Nucleotidyltransferase"/>
    <property type="match status" value="1"/>
</dbReference>
<protein>
    <recommendedName>
        <fullName evidence="2">Poly(A) RNA polymerase mitochondrial-like central palm domain-containing protein</fullName>
    </recommendedName>
</protein>
<dbReference type="Proteomes" id="UP000591131">
    <property type="component" value="Unassembled WGS sequence"/>
</dbReference>
<gene>
    <name evidence="3" type="ORF">FOL47_003804</name>
</gene>
<dbReference type="InterPro" id="IPR054708">
    <property type="entry name" value="MTPAP-like_central"/>
</dbReference>
<dbReference type="Pfam" id="PF22600">
    <property type="entry name" value="MTPAP-like_central"/>
    <property type="match status" value="1"/>
</dbReference>
<evidence type="ECO:0000259" key="2">
    <source>
        <dbReference type="Pfam" id="PF22600"/>
    </source>
</evidence>
<organism evidence="3 4">
    <name type="scientific">Perkinsus chesapeaki</name>
    <name type="common">Clam parasite</name>
    <name type="synonym">Perkinsus andrewsi</name>
    <dbReference type="NCBI Taxonomy" id="330153"/>
    <lineage>
        <taxon>Eukaryota</taxon>
        <taxon>Sar</taxon>
        <taxon>Alveolata</taxon>
        <taxon>Perkinsozoa</taxon>
        <taxon>Perkinsea</taxon>
        <taxon>Perkinsida</taxon>
        <taxon>Perkinsidae</taxon>
        <taxon>Perkinsus</taxon>
    </lineage>
</organism>
<comment type="caution">
    <text evidence="3">The sequence shown here is derived from an EMBL/GenBank/DDBJ whole genome shotgun (WGS) entry which is preliminary data.</text>
</comment>
<dbReference type="Gene3D" id="3.30.460.10">
    <property type="entry name" value="Beta Polymerase, domain 2"/>
    <property type="match status" value="1"/>
</dbReference>
<evidence type="ECO:0000256" key="1">
    <source>
        <dbReference type="SAM" id="MobiDB-lite"/>
    </source>
</evidence>
<feature type="region of interest" description="Disordered" evidence="1">
    <location>
        <begin position="306"/>
        <end position="334"/>
    </location>
</feature>
<sequence length="334" mass="37120">MPPPPPPPPSAAAAADSWWIETCFQFLDVCTEALESEGLMVKAQGSFAQGLALDGSDLDAVIYRKGEQAPRGKALVNALMNASRRIIHYINSGKGGAANMHIKTIERIPWARIPLVKLRFSWDWPSGRGDSWVVEVDLSYGDETRGSYDNRIGEMVASLPELRVFLQELKIWAVSRPENILDSQHQALSTFALILLGLCYYNNSLKNGRGMAATLEGFIRFIVADIGNLHSSVCYVKVEEGEYRHVADDDNNNHLTRSPFKIEVPGEGPESNAARSLSRKMWMEVVYPSFKAAAANRKIANRSNRRMVQVAPSKNVPPSKHRVGGRKKTDDIRM</sequence>
<evidence type="ECO:0000313" key="3">
    <source>
        <dbReference type="EMBL" id="KAF4667014.1"/>
    </source>
</evidence>
<dbReference type="EMBL" id="JAAPAO010000221">
    <property type="protein sequence ID" value="KAF4667014.1"/>
    <property type="molecule type" value="Genomic_DNA"/>
</dbReference>
<feature type="domain" description="Poly(A) RNA polymerase mitochondrial-like central palm" evidence="2">
    <location>
        <begin position="37"/>
        <end position="141"/>
    </location>
</feature>
<dbReference type="InterPro" id="IPR043519">
    <property type="entry name" value="NT_sf"/>
</dbReference>